<dbReference type="CDD" id="cd01119">
    <property type="entry name" value="Chemokine_CC_DCCL"/>
    <property type="match status" value="1"/>
</dbReference>
<dbReference type="InterPro" id="IPR039809">
    <property type="entry name" value="Chemokine_b/g/d"/>
</dbReference>
<dbReference type="Pfam" id="PF00048">
    <property type="entry name" value="IL8"/>
    <property type="match status" value="1"/>
</dbReference>
<evidence type="ECO:0000313" key="12">
    <source>
        <dbReference type="Proteomes" id="UP000694428"/>
    </source>
</evidence>
<proteinExistence type="inferred from homology"/>
<accession>A0A8C9G1R2</accession>
<dbReference type="GO" id="GO:0005615">
    <property type="term" value="C:extracellular space"/>
    <property type="evidence" value="ECO:0007669"/>
    <property type="project" value="UniProtKB-KW"/>
</dbReference>
<comment type="similarity">
    <text evidence="2 9">Belongs to the intercrine beta (chemokine CC) family.</text>
</comment>
<sequence length="174" mass="18816">MPLTLVIASGRSTQVVLGTMEFAVGKPSDDSGTRPRVNSHGSGSCFISRWRSVEAVQASSEGELIGAQLLLGVKMSGFGTKSLILASLLGLLLLLLCGTSQAQSNQDCCLSYTKARLPRKVIKGFTEQLSGEVCDIDAIIFHTSRGLKACVNPKEDWVKKHLLYLSQKLKRMSM</sequence>
<dbReference type="FunFam" id="2.40.50.40:FF:000012">
    <property type="entry name" value="C-C motif chemokine"/>
    <property type="match status" value="1"/>
</dbReference>
<dbReference type="GO" id="GO:0008009">
    <property type="term" value="F:chemokine activity"/>
    <property type="evidence" value="ECO:0007669"/>
    <property type="project" value="InterPro"/>
</dbReference>
<evidence type="ECO:0000256" key="5">
    <source>
        <dbReference type="ARBA" id="ARBA00022525"/>
    </source>
</evidence>
<keyword evidence="5 9" id="KW-0964">Secreted</keyword>
<feature type="domain" description="Chemokine interleukin-8-like" evidence="10">
    <location>
        <begin position="105"/>
        <end position="165"/>
    </location>
</feature>
<dbReference type="InterPro" id="IPR036048">
    <property type="entry name" value="Interleukin_8-like_sf"/>
</dbReference>
<dbReference type="PANTHER" id="PTHR12015:SF108">
    <property type="entry name" value="C-C MOTIF CHEMOKINE 20"/>
    <property type="match status" value="1"/>
</dbReference>
<evidence type="ECO:0000256" key="7">
    <source>
        <dbReference type="ARBA" id="ARBA00023157"/>
    </source>
</evidence>
<evidence type="ECO:0000256" key="1">
    <source>
        <dbReference type="ARBA" id="ARBA00004613"/>
    </source>
</evidence>
<evidence type="ECO:0000256" key="3">
    <source>
        <dbReference type="ARBA" id="ARBA00022500"/>
    </source>
</evidence>
<keyword evidence="6" id="KW-0732">Signal</keyword>
<dbReference type="GO" id="GO:0006954">
    <property type="term" value="P:inflammatory response"/>
    <property type="evidence" value="ECO:0007669"/>
    <property type="project" value="UniProtKB-KW"/>
</dbReference>
<keyword evidence="3 9" id="KW-0145">Chemotaxis</keyword>
<keyword evidence="8" id="KW-0395">Inflammatory response</keyword>
<dbReference type="PROSITE" id="PS00472">
    <property type="entry name" value="SMALL_CYTOKINES_CC"/>
    <property type="match status" value="1"/>
</dbReference>
<reference evidence="11" key="2">
    <citation type="submission" date="2025-09" db="UniProtKB">
        <authorList>
            <consortium name="Ensembl"/>
        </authorList>
    </citation>
    <scope>IDENTIFICATION</scope>
</reference>
<comment type="subcellular location">
    <subcellularLocation>
        <location evidence="1 9">Secreted</location>
    </subcellularLocation>
</comment>
<evidence type="ECO:0000256" key="4">
    <source>
        <dbReference type="ARBA" id="ARBA00022514"/>
    </source>
</evidence>
<protein>
    <recommendedName>
        <fullName evidence="9">C-C motif chemokine</fullName>
    </recommendedName>
</protein>
<name>A0A8C9G1R2_PAVCR</name>
<dbReference type="Ensembl" id="ENSPSTT00000023272.1">
    <property type="protein sequence ID" value="ENSPSTP00000022163.1"/>
    <property type="gene ID" value="ENSPSTG00000016240.1"/>
</dbReference>
<evidence type="ECO:0000313" key="11">
    <source>
        <dbReference type="Ensembl" id="ENSPSTP00000022163.1"/>
    </source>
</evidence>
<dbReference type="PANTHER" id="PTHR12015">
    <property type="entry name" value="SMALL INDUCIBLE CYTOKINE A"/>
    <property type="match status" value="1"/>
</dbReference>
<evidence type="ECO:0000256" key="8">
    <source>
        <dbReference type="ARBA" id="ARBA00023198"/>
    </source>
</evidence>
<reference evidence="11" key="1">
    <citation type="submission" date="2025-08" db="UniProtKB">
        <authorList>
            <consortium name="Ensembl"/>
        </authorList>
    </citation>
    <scope>IDENTIFICATION</scope>
</reference>
<dbReference type="InterPro" id="IPR034133">
    <property type="entry name" value="Chemokine_CC_DCCL"/>
</dbReference>
<evidence type="ECO:0000256" key="2">
    <source>
        <dbReference type="ARBA" id="ARBA00010868"/>
    </source>
</evidence>
<evidence type="ECO:0000256" key="9">
    <source>
        <dbReference type="RuleBase" id="RU361150"/>
    </source>
</evidence>
<evidence type="ECO:0000256" key="6">
    <source>
        <dbReference type="ARBA" id="ARBA00022729"/>
    </source>
</evidence>
<evidence type="ECO:0000259" key="10">
    <source>
        <dbReference type="SMART" id="SM00199"/>
    </source>
</evidence>
<keyword evidence="4 9" id="KW-0202">Cytokine</keyword>
<dbReference type="Gene3D" id="2.40.50.40">
    <property type="match status" value="1"/>
</dbReference>
<dbReference type="SMART" id="SM00199">
    <property type="entry name" value="SCY"/>
    <property type="match status" value="1"/>
</dbReference>
<keyword evidence="12" id="KW-1185">Reference proteome</keyword>
<dbReference type="AlphaFoldDB" id="A0A8C9G1R2"/>
<dbReference type="InterPro" id="IPR001811">
    <property type="entry name" value="Chemokine_IL8-like_dom"/>
</dbReference>
<dbReference type="Proteomes" id="UP000694428">
    <property type="component" value="Unplaced"/>
</dbReference>
<keyword evidence="7" id="KW-1015">Disulfide bond</keyword>
<dbReference type="SUPFAM" id="SSF54117">
    <property type="entry name" value="Interleukin 8-like chemokines"/>
    <property type="match status" value="1"/>
</dbReference>
<organism evidence="11 12">
    <name type="scientific">Pavo cristatus</name>
    <name type="common">Indian peafowl</name>
    <name type="synonym">Blue peafowl</name>
    <dbReference type="NCBI Taxonomy" id="9049"/>
    <lineage>
        <taxon>Eukaryota</taxon>
        <taxon>Metazoa</taxon>
        <taxon>Chordata</taxon>
        <taxon>Craniata</taxon>
        <taxon>Vertebrata</taxon>
        <taxon>Euteleostomi</taxon>
        <taxon>Archelosauria</taxon>
        <taxon>Archosauria</taxon>
        <taxon>Dinosauria</taxon>
        <taxon>Saurischia</taxon>
        <taxon>Theropoda</taxon>
        <taxon>Coelurosauria</taxon>
        <taxon>Aves</taxon>
        <taxon>Neognathae</taxon>
        <taxon>Galloanserae</taxon>
        <taxon>Galliformes</taxon>
        <taxon>Phasianidae</taxon>
        <taxon>Phasianinae</taxon>
        <taxon>Pavo</taxon>
    </lineage>
</organism>
<dbReference type="GO" id="GO:0006955">
    <property type="term" value="P:immune response"/>
    <property type="evidence" value="ECO:0007669"/>
    <property type="project" value="InterPro"/>
</dbReference>
<dbReference type="InterPro" id="IPR000827">
    <property type="entry name" value="Chemokine_CC_CS"/>
</dbReference>